<dbReference type="PRINTS" id="PR00092">
    <property type="entry name" value="TYROSINASE"/>
</dbReference>
<dbReference type="InterPro" id="IPR050316">
    <property type="entry name" value="Tyrosinase/Hemocyanin"/>
</dbReference>
<dbReference type="GeneID" id="92076166"/>
<dbReference type="Pfam" id="PF00264">
    <property type="entry name" value="Tyrosinase"/>
    <property type="match status" value="1"/>
</dbReference>
<organism evidence="5 6">
    <name type="scientific">Apiospora aurea</name>
    <dbReference type="NCBI Taxonomy" id="335848"/>
    <lineage>
        <taxon>Eukaryota</taxon>
        <taxon>Fungi</taxon>
        <taxon>Dikarya</taxon>
        <taxon>Ascomycota</taxon>
        <taxon>Pezizomycotina</taxon>
        <taxon>Sordariomycetes</taxon>
        <taxon>Xylariomycetidae</taxon>
        <taxon>Amphisphaeriales</taxon>
        <taxon>Apiosporaceae</taxon>
        <taxon>Apiospora</taxon>
    </lineage>
</organism>
<protein>
    <submittedName>
        <fullName evidence="5">Tyrosinase-like protein orsC</fullName>
    </submittedName>
</protein>
<evidence type="ECO:0000313" key="6">
    <source>
        <dbReference type="Proteomes" id="UP001391051"/>
    </source>
</evidence>
<evidence type="ECO:0000259" key="4">
    <source>
        <dbReference type="PROSITE" id="PS00497"/>
    </source>
</evidence>
<keyword evidence="1" id="KW-0479">Metal-binding</keyword>
<name>A0ABR1QB18_9PEZI</name>
<evidence type="ECO:0000313" key="5">
    <source>
        <dbReference type="EMBL" id="KAK7951154.1"/>
    </source>
</evidence>
<keyword evidence="3" id="KW-0732">Signal</keyword>
<proteinExistence type="predicted"/>
<evidence type="ECO:0000256" key="1">
    <source>
        <dbReference type="ARBA" id="ARBA00022723"/>
    </source>
</evidence>
<dbReference type="EMBL" id="JAQQWE010000005">
    <property type="protein sequence ID" value="KAK7951154.1"/>
    <property type="molecule type" value="Genomic_DNA"/>
</dbReference>
<dbReference type="RefSeq" id="XP_066699216.1">
    <property type="nucleotide sequence ID" value="XM_066843104.1"/>
</dbReference>
<keyword evidence="6" id="KW-1185">Reference proteome</keyword>
<sequence length="388" mass="42571">MHFHVMFALASTALLAISAAAAAASPAYQQDVVKGLQEQAIAALREKATTEKGSSSCNLFNAHIRKDWAVMTAMERKAYTKAVNCLLNKPSKYDPNVVPGAKSRYDDFVAQHINQTMSIHGTGNFLSWHRYFVWSYETALKEECHYEGYQPYWNWLSYQDNPSESPVFDGSDTSMSGDGAFVAHNGSVSGAGNIFLPSGKGGGCITSGPFKNMTVNLGPVSPAMDGETKVPSTFAWNPRCLKRDLSAYTAGKWLTLTNLLNITTGPAASTIETFQDELQGRFTDKFLGMHAAGHFVLGGDAGDLYASPVDIAFWLHHAMLDRIWWIWQALHLPQAFTVAGTITILNRPPSRNTTLEDPIYMGQSNAPERPISQLLNTLGGEPLCYIYL</sequence>
<evidence type="ECO:0000256" key="3">
    <source>
        <dbReference type="SAM" id="SignalP"/>
    </source>
</evidence>
<feature type="signal peptide" evidence="3">
    <location>
        <begin position="1"/>
        <end position="23"/>
    </location>
</feature>
<dbReference type="SUPFAM" id="SSF48056">
    <property type="entry name" value="Di-copper centre-containing domain"/>
    <property type="match status" value="1"/>
</dbReference>
<evidence type="ECO:0000256" key="2">
    <source>
        <dbReference type="ARBA" id="ARBA00023002"/>
    </source>
</evidence>
<dbReference type="PROSITE" id="PS00497">
    <property type="entry name" value="TYROSINASE_1"/>
    <property type="match status" value="1"/>
</dbReference>
<comment type="caution">
    <text evidence="5">The sequence shown here is derived from an EMBL/GenBank/DDBJ whole genome shotgun (WGS) entry which is preliminary data.</text>
</comment>
<reference evidence="5 6" key="1">
    <citation type="submission" date="2023-01" db="EMBL/GenBank/DDBJ databases">
        <title>Analysis of 21 Apiospora genomes using comparative genomics revels a genus with tremendous synthesis potential of carbohydrate active enzymes and secondary metabolites.</title>
        <authorList>
            <person name="Sorensen T."/>
        </authorList>
    </citation>
    <scope>NUCLEOTIDE SEQUENCE [LARGE SCALE GENOMIC DNA]</scope>
    <source>
        <strain evidence="5 6">CBS 24483</strain>
    </source>
</reference>
<dbReference type="PANTHER" id="PTHR11474:SF125">
    <property type="entry name" value="N-ACETYL-6-HYDROXYTRYPTOPHAN OXIDASE IVOB-RELATED"/>
    <property type="match status" value="1"/>
</dbReference>
<dbReference type="InterPro" id="IPR002227">
    <property type="entry name" value="Tyrosinase_Cu-bd"/>
</dbReference>
<dbReference type="PANTHER" id="PTHR11474">
    <property type="entry name" value="TYROSINASE FAMILY MEMBER"/>
    <property type="match status" value="1"/>
</dbReference>
<feature type="domain" description="Tyrosinase copper-binding" evidence="4">
    <location>
        <begin position="120"/>
        <end position="137"/>
    </location>
</feature>
<dbReference type="Proteomes" id="UP001391051">
    <property type="component" value="Unassembled WGS sequence"/>
</dbReference>
<keyword evidence="2" id="KW-0560">Oxidoreductase</keyword>
<accession>A0ABR1QB18</accession>
<dbReference type="Gene3D" id="1.10.1280.10">
    <property type="entry name" value="Di-copper center containing domain from catechol oxidase"/>
    <property type="match status" value="1"/>
</dbReference>
<feature type="chain" id="PRO_5046733877" evidence="3">
    <location>
        <begin position="24"/>
        <end position="388"/>
    </location>
</feature>
<dbReference type="InterPro" id="IPR008922">
    <property type="entry name" value="Di-copper_centre_dom_sf"/>
</dbReference>
<gene>
    <name evidence="5" type="ORF">PG986_006882</name>
</gene>